<evidence type="ECO:0000313" key="2">
    <source>
        <dbReference type="Proteomes" id="UP000381693"/>
    </source>
</evidence>
<comment type="caution">
    <text evidence="1">The sequence shown here is derived from an EMBL/GenBank/DDBJ whole genome shotgun (WGS) entry which is preliminary data.</text>
</comment>
<proteinExistence type="predicted"/>
<dbReference type="EMBL" id="CABFUZ020000173">
    <property type="protein sequence ID" value="VVM07503.1"/>
    <property type="molecule type" value="Genomic_DNA"/>
</dbReference>
<dbReference type="OrthoDB" id="181646at2"/>
<sequence>MIYGRLLFPSWELALLAEARATHLAKACGLEEKEREEGELSRAMDGPMAFRGRSGASLVLSDLPNVSFEGIARKIQPNAVKPKITGGIGSNCSLPPPPMAGIPIHREALRGNRADHATLTGPLVTL</sequence>
<dbReference type="AlphaFoldDB" id="A0A5E6MND7"/>
<keyword evidence="2" id="KW-1185">Reference proteome</keyword>
<accession>A0A5E6MND7</accession>
<evidence type="ECO:0000313" key="1">
    <source>
        <dbReference type="EMBL" id="VVM07503.1"/>
    </source>
</evidence>
<gene>
    <name evidence="1" type="ORF">MAMC_01660</name>
</gene>
<dbReference type="RefSeq" id="WP_142525625.1">
    <property type="nucleotide sequence ID" value="NZ_CABFUZ020000173.1"/>
</dbReference>
<protein>
    <submittedName>
        <fullName evidence="1">Uncharacterized protein</fullName>
    </submittedName>
</protein>
<reference evidence="1" key="1">
    <citation type="submission" date="2019-09" db="EMBL/GenBank/DDBJ databases">
        <authorList>
            <person name="Cremers G."/>
        </authorList>
    </citation>
    <scope>NUCLEOTIDE SEQUENCE [LARGE SCALE GENOMIC DNA]</scope>
    <source>
        <strain evidence="1">3B</strain>
    </source>
</reference>
<name>A0A5E6MND7_9BACT</name>
<dbReference type="Proteomes" id="UP000381693">
    <property type="component" value="Unassembled WGS sequence"/>
</dbReference>
<organism evidence="1 2">
    <name type="scientific">Methylacidimicrobium cyclopophantes</name>
    <dbReference type="NCBI Taxonomy" id="1041766"/>
    <lineage>
        <taxon>Bacteria</taxon>
        <taxon>Pseudomonadati</taxon>
        <taxon>Verrucomicrobiota</taxon>
        <taxon>Methylacidimicrobium</taxon>
    </lineage>
</organism>